<evidence type="ECO:0000256" key="1">
    <source>
        <dbReference type="SAM" id="MobiDB-lite"/>
    </source>
</evidence>
<reference evidence="2" key="1">
    <citation type="journal article" date="2022" name="bioRxiv">
        <title>Sequencing and chromosome-scale assembly of the giantPleurodeles waltlgenome.</title>
        <authorList>
            <person name="Brown T."/>
            <person name="Elewa A."/>
            <person name="Iarovenko S."/>
            <person name="Subramanian E."/>
            <person name="Araus A.J."/>
            <person name="Petzold A."/>
            <person name="Susuki M."/>
            <person name="Suzuki K.-i.T."/>
            <person name="Hayashi T."/>
            <person name="Toyoda A."/>
            <person name="Oliveira C."/>
            <person name="Osipova E."/>
            <person name="Leigh N.D."/>
            <person name="Simon A."/>
            <person name="Yun M.H."/>
        </authorList>
    </citation>
    <scope>NUCLEOTIDE SEQUENCE</scope>
    <source>
        <strain evidence="2">20211129_DDA</strain>
        <tissue evidence="2">Liver</tissue>
    </source>
</reference>
<proteinExistence type="predicted"/>
<dbReference type="Proteomes" id="UP001066276">
    <property type="component" value="Chromosome 6"/>
</dbReference>
<sequence length="116" mass="11792">MGSEGAAQAARSPSFGPKSATESRRYCIGALVLPAERSCRTPGASRLGGHGTRASSLSGGGGTRVSATRSPLAPSRAQGLARTGTPLSSQQKRHPNRSASPFSVTAVSLFGALLER</sequence>
<comment type="caution">
    <text evidence="2">The sequence shown here is derived from an EMBL/GenBank/DDBJ whole genome shotgun (WGS) entry which is preliminary data.</text>
</comment>
<feature type="region of interest" description="Disordered" evidence="1">
    <location>
        <begin position="38"/>
        <end position="101"/>
    </location>
</feature>
<dbReference type="AlphaFoldDB" id="A0AAV7Q4I5"/>
<keyword evidence="3" id="KW-1185">Reference proteome</keyword>
<name>A0AAV7Q4I5_PLEWA</name>
<accession>A0AAV7Q4I5</accession>
<organism evidence="2 3">
    <name type="scientific">Pleurodeles waltl</name>
    <name type="common">Iberian ribbed newt</name>
    <dbReference type="NCBI Taxonomy" id="8319"/>
    <lineage>
        <taxon>Eukaryota</taxon>
        <taxon>Metazoa</taxon>
        <taxon>Chordata</taxon>
        <taxon>Craniata</taxon>
        <taxon>Vertebrata</taxon>
        <taxon>Euteleostomi</taxon>
        <taxon>Amphibia</taxon>
        <taxon>Batrachia</taxon>
        <taxon>Caudata</taxon>
        <taxon>Salamandroidea</taxon>
        <taxon>Salamandridae</taxon>
        <taxon>Pleurodelinae</taxon>
        <taxon>Pleurodeles</taxon>
    </lineage>
</organism>
<protein>
    <submittedName>
        <fullName evidence="2">Uncharacterized protein</fullName>
    </submittedName>
</protein>
<dbReference type="EMBL" id="JANPWB010000010">
    <property type="protein sequence ID" value="KAJ1135501.1"/>
    <property type="molecule type" value="Genomic_DNA"/>
</dbReference>
<evidence type="ECO:0000313" key="2">
    <source>
        <dbReference type="EMBL" id="KAJ1135501.1"/>
    </source>
</evidence>
<evidence type="ECO:0000313" key="3">
    <source>
        <dbReference type="Proteomes" id="UP001066276"/>
    </source>
</evidence>
<gene>
    <name evidence="2" type="ORF">NDU88_001940</name>
</gene>
<feature type="region of interest" description="Disordered" evidence="1">
    <location>
        <begin position="1"/>
        <end position="22"/>
    </location>
</feature>